<proteinExistence type="predicted"/>
<evidence type="ECO:0000313" key="2">
    <source>
        <dbReference type="Proteomes" id="UP000054092"/>
    </source>
</evidence>
<evidence type="ECO:0000313" key="1">
    <source>
        <dbReference type="EMBL" id="KUK80101.1"/>
    </source>
</evidence>
<comment type="caution">
    <text evidence="1">The sequence shown here is derived from an EMBL/GenBank/DDBJ whole genome shotgun (WGS) entry which is preliminary data.</text>
</comment>
<sequence>MEGGDFIELVYKYNARAPWIVVDYFKEKLLDSLENGEILPEGQIQISRRQEDFSIFVKFSNFLDEENGVEELHSALNKISELLNRVNIAFEPPRLHKIDGEYVLEN</sequence>
<organism evidence="1 2">
    <name type="scientific">Mesotoga prima</name>
    <dbReference type="NCBI Taxonomy" id="1184387"/>
    <lineage>
        <taxon>Bacteria</taxon>
        <taxon>Thermotogati</taxon>
        <taxon>Thermotogota</taxon>
        <taxon>Thermotogae</taxon>
        <taxon>Kosmotogales</taxon>
        <taxon>Kosmotogaceae</taxon>
        <taxon>Mesotoga</taxon>
    </lineage>
</organism>
<accession>A0A101HNF7</accession>
<dbReference type="EMBL" id="LGGP01000205">
    <property type="protein sequence ID" value="KUK80101.1"/>
    <property type="molecule type" value="Genomic_DNA"/>
</dbReference>
<dbReference type="Proteomes" id="UP000054092">
    <property type="component" value="Unassembled WGS sequence"/>
</dbReference>
<name>A0A101HNF7_9BACT</name>
<protein>
    <submittedName>
        <fullName evidence="1">Uncharacterized protein</fullName>
    </submittedName>
</protein>
<dbReference type="AlphaFoldDB" id="A0A101HNF7"/>
<dbReference type="PATRIC" id="fig|1184387.3.peg.1607"/>
<gene>
    <name evidence="1" type="ORF">XD94_1172</name>
</gene>
<reference evidence="2" key="1">
    <citation type="journal article" date="2015" name="MBio">
        <title>Genome-Resolved Metagenomic Analysis Reveals Roles for Candidate Phyla and Other Microbial Community Members in Biogeochemical Transformations in Oil Reservoirs.</title>
        <authorList>
            <person name="Hu P."/>
            <person name="Tom L."/>
            <person name="Singh A."/>
            <person name="Thomas B.C."/>
            <person name="Baker B.J."/>
            <person name="Piceno Y.M."/>
            <person name="Andersen G.L."/>
            <person name="Banfield J.F."/>
        </authorList>
    </citation>
    <scope>NUCLEOTIDE SEQUENCE [LARGE SCALE GENOMIC DNA]</scope>
</reference>